<gene>
    <name evidence="1" type="ORF">BCR34DRAFT_115065</name>
</gene>
<dbReference type="Proteomes" id="UP000193144">
    <property type="component" value="Unassembled WGS sequence"/>
</dbReference>
<name>A0A1Y1YR54_9PLEO</name>
<proteinExistence type="predicted"/>
<protein>
    <submittedName>
        <fullName evidence="1">Uncharacterized protein</fullName>
    </submittedName>
</protein>
<dbReference type="AlphaFoldDB" id="A0A1Y1YR54"/>
<sequence length="228" mass="26167">MSYRYRLFSMLQLWNIARTLVSRKSLEQPCPHHSMSVCPPSNAFTSPAPRFSCARFPVSQFVACETKGVQRMLISGNWPRSIISHYIPSSHAFRTCPHLRLAPFSRSWVGKRRRDGASGGFQSSGRWRLAPNLLASNRPQLQTKPHIIRVPKPHDLRYTCPTKRCGAPLPSTTWPSRDYITANPVWVFIARICRVRLCTHLASREESHQSQTARSRILPETEYANIWQ</sequence>
<comment type="caution">
    <text evidence="1">The sequence shown here is derived from an EMBL/GenBank/DDBJ whole genome shotgun (WGS) entry which is preliminary data.</text>
</comment>
<evidence type="ECO:0000313" key="2">
    <source>
        <dbReference type="Proteomes" id="UP000193144"/>
    </source>
</evidence>
<organism evidence="1 2">
    <name type="scientific">Clohesyomyces aquaticus</name>
    <dbReference type="NCBI Taxonomy" id="1231657"/>
    <lineage>
        <taxon>Eukaryota</taxon>
        <taxon>Fungi</taxon>
        <taxon>Dikarya</taxon>
        <taxon>Ascomycota</taxon>
        <taxon>Pezizomycotina</taxon>
        <taxon>Dothideomycetes</taxon>
        <taxon>Pleosporomycetidae</taxon>
        <taxon>Pleosporales</taxon>
        <taxon>Lindgomycetaceae</taxon>
        <taxon>Clohesyomyces</taxon>
    </lineage>
</organism>
<reference evidence="1 2" key="1">
    <citation type="submission" date="2016-07" db="EMBL/GenBank/DDBJ databases">
        <title>Pervasive Adenine N6-methylation of Active Genes in Fungi.</title>
        <authorList>
            <consortium name="DOE Joint Genome Institute"/>
            <person name="Mondo S.J."/>
            <person name="Dannebaum R.O."/>
            <person name="Kuo R.C."/>
            <person name="Labutti K."/>
            <person name="Haridas S."/>
            <person name="Kuo A."/>
            <person name="Salamov A."/>
            <person name="Ahrendt S.R."/>
            <person name="Lipzen A."/>
            <person name="Sullivan W."/>
            <person name="Andreopoulos W.B."/>
            <person name="Clum A."/>
            <person name="Lindquist E."/>
            <person name="Daum C."/>
            <person name="Ramamoorthy G.K."/>
            <person name="Gryganskyi A."/>
            <person name="Culley D."/>
            <person name="Magnuson J.K."/>
            <person name="James T.Y."/>
            <person name="O'Malley M.A."/>
            <person name="Stajich J.E."/>
            <person name="Spatafora J.W."/>
            <person name="Visel A."/>
            <person name="Grigoriev I.V."/>
        </authorList>
    </citation>
    <scope>NUCLEOTIDE SEQUENCE [LARGE SCALE GENOMIC DNA]</scope>
    <source>
        <strain evidence="1 2">CBS 115471</strain>
    </source>
</reference>
<keyword evidence="2" id="KW-1185">Reference proteome</keyword>
<evidence type="ECO:0000313" key="1">
    <source>
        <dbReference type="EMBL" id="ORY00227.1"/>
    </source>
</evidence>
<dbReference type="EMBL" id="MCFA01000186">
    <property type="protein sequence ID" value="ORY00227.1"/>
    <property type="molecule type" value="Genomic_DNA"/>
</dbReference>
<accession>A0A1Y1YR54</accession>